<dbReference type="Proteomes" id="UP000235965">
    <property type="component" value="Unassembled WGS sequence"/>
</dbReference>
<dbReference type="EMBL" id="NEVH01015298">
    <property type="protein sequence ID" value="PNF27338.1"/>
    <property type="molecule type" value="Genomic_DNA"/>
</dbReference>
<feature type="compositionally biased region" description="Basic and acidic residues" evidence="1">
    <location>
        <begin position="699"/>
        <end position="713"/>
    </location>
</feature>
<accession>A0A2J7QFI7</accession>
<feature type="region of interest" description="Disordered" evidence="1">
    <location>
        <begin position="1"/>
        <end position="29"/>
    </location>
</feature>
<dbReference type="Pfam" id="PF00634">
    <property type="entry name" value="BRCA2"/>
    <property type="match status" value="1"/>
</dbReference>
<gene>
    <name evidence="2" type="ORF">B7P43_G02759</name>
</gene>
<feature type="region of interest" description="Disordered" evidence="1">
    <location>
        <begin position="538"/>
        <end position="577"/>
    </location>
</feature>
<protein>
    <recommendedName>
        <fullName evidence="4">Breast cancer type 2 susceptibility protein helical domain-containing protein</fullName>
    </recommendedName>
</protein>
<reference evidence="2 3" key="1">
    <citation type="submission" date="2017-12" db="EMBL/GenBank/DDBJ databases">
        <title>Hemimetabolous genomes reveal molecular basis of termite eusociality.</title>
        <authorList>
            <person name="Harrison M.C."/>
            <person name="Jongepier E."/>
            <person name="Robertson H.M."/>
            <person name="Arning N."/>
            <person name="Bitard-Feildel T."/>
            <person name="Chao H."/>
            <person name="Childers C.P."/>
            <person name="Dinh H."/>
            <person name="Doddapaneni H."/>
            <person name="Dugan S."/>
            <person name="Gowin J."/>
            <person name="Greiner C."/>
            <person name="Han Y."/>
            <person name="Hu H."/>
            <person name="Hughes D.S.T."/>
            <person name="Huylmans A.-K."/>
            <person name="Kemena C."/>
            <person name="Kremer L.P.M."/>
            <person name="Lee S.L."/>
            <person name="Lopez-Ezquerra A."/>
            <person name="Mallet L."/>
            <person name="Monroy-Kuhn J.M."/>
            <person name="Moser A."/>
            <person name="Murali S.C."/>
            <person name="Muzny D.M."/>
            <person name="Otani S."/>
            <person name="Piulachs M.-D."/>
            <person name="Poelchau M."/>
            <person name="Qu J."/>
            <person name="Schaub F."/>
            <person name="Wada-Katsumata A."/>
            <person name="Worley K.C."/>
            <person name="Xie Q."/>
            <person name="Ylla G."/>
            <person name="Poulsen M."/>
            <person name="Gibbs R.A."/>
            <person name="Schal C."/>
            <person name="Richards S."/>
            <person name="Belles X."/>
            <person name="Korb J."/>
            <person name="Bornberg-Bauer E."/>
        </authorList>
    </citation>
    <scope>NUCLEOTIDE SEQUENCE [LARGE SCALE GENOMIC DNA]</scope>
    <source>
        <tissue evidence="2">Whole body</tissue>
    </source>
</reference>
<keyword evidence="3" id="KW-1185">Reference proteome</keyword>
<proteinExistence type="predicted"/>
<name>A0A2J7QFI7_9NEOP</name>
<sequence>SSPDKSYLGRTSTPIVHRNKDSKFDSGKGKKRIKFLRVPGNEKPNRHEENVRIEKENIQKQNEFSELPHGSESALEQATDIFKSSDNNSVVDIASRVQSIKMAVNQIKKFTYVPTSVEIKVASTQDKGLNVFVEDIVKSAQAMENVMGIKASHNDTGKLNISNDRQGFIPFCNLQEPSRFVTKGKSADDLKKVDTATHISDGTGKPDIGLRSSNHHMIARRNIGSSSIAKTYGQAVSSSNQDSMKEFIDVDGDMNAECNEDSSAPCHPEACGPEEQSGILIKDLHGAERFQESFETEELFNASDVTCDRQEHLNKPLEELASSSKKEMEFSSLNQSTKMMGFKTGTGKQIRFSKEALHKAMRLMDDIMAEEKMHMVPDIASKVPGDNLKCEELKDTKVSAVHSSNGAACEQSNVTSEDKSDDVFDKVSRQEHILNKKCHVINSPVICHRNINKPETVMHTETKTHQNYNQGETVTEENILNLLEHRREQENMMTDSEMVFAAEHAELMQQLAEDGSIFSEWPSEVCEQGTETCEEVISPPTEPRFCGGGGSVSAEQKETFSSSHANRNPPKDVGMSDGKTKSLFNKLTALHTFDSKDIDLSEQDLQKARQMYQKNIVDDGTIRGEKESSACYKTVQSMKVGGDVSINEVKTCNEEVHMEAVLNASLISELFSDNLEGFKIENRVQMPENKPENNILNVNHREQTTPGDRIQKG</sequence>
<feature type="compositionally biased region" description="Polar residues" evidence="1">
    <location>
        <begin position="1"/>
        <end position="14"/>
    </location>
</feature>
<feature type="region of interest" description="Disordered" evidence="1">
    <location>
        <begin position="689"/>
        <end position="713"/>
    </location>
</feature>
<evidence type="ECO:0000313" key="3">
    <source>
        <dbReference type="Proteomes" id="UP000235965"/>
    </source>
</evidence>
<feature type="non-terminal residue" evidence="2">
    <location>
        <position position="713"/>
    </location>
</feature>
<dbReference type="AlphaFoldDB" id="A0A2J7QFI7"/>
<feature type="non-terminal residue" evidence="2">
    <location>
        <position position="1"/>
    </location>
</feature>
<organism evidence="2 3">
    <name type="scientific">Cryptotermes secundus</name>
    <dbReference type="NCBI Taxonomy" id="105785"/>
    <lineage>
        <taxon>Eukaryota</taxon>
        <taxon>Metazoa</taxon>
        <taxon>Ecdysozoa</taxon>
        <taxon>Arthropoda</taxon>
        <taxon>Hexapoda</taxon>
        <taxon>Insecta</taxon>
        <taxon>Pterygota</taxon>
        <taxon>Neoptera</taxon>
        <taxon>Polyneoptera</taxon>
        <taxon>Dictyoptera</taxon>
        <taxon>Blattodea</taxon>
        <taxon>Blattoidea</taxon>
        <taxon>Termitoidae</taxon>
        <taxon>Kalotermitidae</taxon>
        <taxon>Cryptotermitinae</taxon>
        <taxon>Cryptotermes</taxon>
    </lineage>
</organism>
<dbReference type="InterPro" id="IPR002093">
    <property type="entry name" value="BRCA2_repeat"/>
</dbReference>
<dbReference type="PROSITE" id="PS50138">
    <property type="entry name" value="BRCA2_REPEAT"/>
    <property type="match status" value="1"/>
</dbReference>
<evidence type="ECO:0008006" key="4">
    <source>
        <dbReference type="Google" id="ProtNLM"/>
    </source>
</evidence>
<dbReference type="InParanoid" id="A0A2J7QFI7"/>
<evidence type="ECO:0000256" key="1">
    <source>
        <dbReference type="SAM" id="MobiDB-lite"/>
    </source>
</evidence>
<comment type="caution">
    <text evidence="2">The sequence shown here is derived from an EMBL/GenBank/DDBJ whole genome shotgun (WGS) entry which is preliminary data.</text>
</comment>
<evidence type="ECO:0000313" key="2">
    <source>
        <dbReference type="EMBL" id="PNF27338.1"/>
    </source>
</evidence>
<feature type="compositionally biased region" description="Basic and acidic residues" evidence="1">
    <location>
        <begin position="18"/>
        <end position="28"/>
    </location>
</feature>